<dbReference type="SUPFAM" id="SSF54523">
    <property type="entry name" value="Pili subunits"/>
    <property type="match status" value="1"/>
</dbReference>
<dbReference type="Pfam" id="PF07963">
    <property type="entry name" value="N_methyl"/>
    <property type="match status" value="1"/>
</dbReference>
<dbReference type="EMBL" id="CP036298">
    <property type="protein sequence ID" value="QDV27762.1"/>
    <property type="molecule type" value="Genomic_DNA"/>
</dbReference>
<dbReference type="NCBIfam" id="TIGR02532">
    <property type="entry name" value="IV_pilin_GFxxxE"/>
    <property type="match status" value="1"/>
</dbReference>
<dbReference type="KEGG" id="ahel:Q31a_61550"/>
<feature type="domain" description="DUF1559" evidence="1">
    <location>
        <begin position="34"/>
        <end position="332"/>
    </location>
</feature>
<protein>
    <recommendedName>
        <fullName evidence="1">DUF1559 domain-containing protein</fullName>
    </recommendedName>
</protein>
<gene>
    <name evidence="2" type="ORF">Q31a_61550</name>
</gene>
<dbReference type="InterPro" id="IPR012902">
    <property type="entry name" value="N_methyl_site"/>
</dbReference>
<sequence>MKKVFHKPAFTLVELLVVIAIIGILVGLLLPAVQAAREAARRMQCSNNLKQLSLAQHNHADVFKKFSPSTNDTRWKTEFNDTNSWNRLGLFTTMLPYIEQTALYNQIAPYGLAGGRPWTSDDRTNSSTGTVIASPYKANISAFRCPSDGAQIAPNTPMPTNYVGNRGDLYLRTHDWEWRGVFSNGERGKADFGTITDGTSNTIMFSETTIGKNSGTPLQDSILTSTTVNTLGSIGGPFTPSLCLATKGPNNTIAVQGQNSTGSTGWGKGRRWGDSANCYTGFFTIQAPNGPTCALGNAEHEAIPAASSFHTGGVNSAFCDGSVHFISQSIDTGDLTFTVDTPSNTRTYAGRSYWGVWGALGSMSGGESSTYQE</sequence>
<evidence type="ECO:0000259" key="1">
    <source>
        <dbReference type="Pfam" id="PF07596"/>
    </source>
</evidence>
<evidence type="ECO:0000313" key="2">
    <source>
        <dbReference type="EMBL" id="QDV27762.1"/>
    </source>
</evidence>
<dbReference type="InterPro" id="IPR045584">
    <property type="entry name" value="Pilin-like"/>
</dbReference>
<organism evidence="2 3">
    <name type="scientific">Aureliella helgolandensis</name>
    <dbReference type="NCBI Taxonomy" id="2527968"/>
    <lineage>
        <taxon>Bacteria</taxon>
        <taxon>Pseudomonadati</taxon>
        <taxon>Planctomycetota</taxon>
        <taxon>Planctomycetia</taxon>
        <taxon>Pirellulales</taxon>
        <taxon>Pirellulaceae</taxon>
        <taxon>Aureliella</taxon>
    </lineage>
</organism>
<name>A0A518GGN8_9BACT</name>
<dbReference type="AlphaFoldDB" id="A0A518GGN8"/>
<dbReference type="PANTHER" id="PTHR30093:SF2">
    <property type="entry name" value="TYPE II SECRETION SYSTEM PROTEIN H"/>
    <property type="match status" value="1"/>
</dbReference>
<proteinExistence type="predicted"/>
<reference evidence="2 3" key="1">
    <citation type="submission" date="2019-02" db="EMBL/GenBank/DDBJ databases">
        <title>Deep-cultivation of Planctomycetes and their phenomic and genomic characterization uncovers novel biology.</title>
        <authorList>
            <person name="Wiegand S."/>
            <person name="Jogler M."/>
            <person name="Boedeker C."/>
            <person name="Pinto D."/>
            <person name="Vollmers J."/>
            <person name="Rivas-Marin E."/>
            <person name="Kohn T."/>
            <person name="Peeters S.H."/>
            <person name="Heuer A."/>
            <person name="Rast P."/>
            <person name="Oberbeckmann S."/>
            <person name="Bunk B."/>
            <person name="Jeske O."/>
            <person name="Meyerdierks A."/>
            <person name="Storesund J.E."/>
            <person name="Kallscheuer N."/>
            <person name="Luecker S."/>
            <person name="Lage O.M."/>
            <person name="Pohl T."/>
            <person name="Merkel B.J."/>
            <person name="Hornburger P."/>
            <person name="Mueller R.-W."/>
            <person name="Bruemmer F."/>
            <person name="Labrenz M."/>
            <person name="Spormann A.M."/>
            <person name="Op den Camp H."/>
            <person name="Overmann J."/>
            <person name="Amann R."/>
            <person name="Jetten M.S.M."/>
            <person name="Mascher T."/>
            <person name="Medema M.H."/>
            <person name="Devos D.P."/>
            <person name="Kaster A.-K."/>
            <person name="Ovreas L."/>
            <person name="Rohde M."/>
            <person name="Galperin M.Y."/>
            <person name="Jogler C."/>
        </authorList>
    </citation>
    <scope>NUCLEOTIDE SEQUENCE [LARGE SCALE GENOMIC DNA]</scope>
    <source>
        <strain evidence="2 3">Q31a</strain>
    </source>
</reference>
<dbReference type="NCBIfam" id="TIGR04294">
    <property type="entry name" value="pre_pil_HX9DG"/>
    <property type="match status" value="1"/>
</dbReference>
<dbReference type="InterPro" id="IPR011453">
    <property type="entry name" value="DUF1559"/>
</dbReference>
<accession>A0A518GGN8</accession>
<dbReference type="PANTHER" id="PTHR30093">
    <property type="entry name" value="GENERAL SECRETION PATHWAY PROTEIN G"/>
    <property type="match status" value="1"/>
</dbReference>
<evidence type="ECO:0000313" key="3">
    <source>
        <dbReference type="Proteomes" id="UP000318017"/>
    </source>
</evidence>
<keyword evidence="3" id="KW-1185">Reference proteome</keyword>
<dbReference type="Proteomes" id="UP000318017">
    <property type="component" value="Chromosome"/>
</dbReference>
<dbReference type="RefSeq" id="WP_197355831.1">
    <property type="nucleotide sequence ID" value="NZ_CP036298.1"/>
</dbReference>
<dbReference type="InterPro" id="IPR027558">
    <property type="entry name" value="Pre_pil_HX9DG_C"/>
</dbReference>
<dbReference type="Pfam" id="PF07596">
    <property type="entry name" value="SBP_bac_10"/>
    <property type="match status" value="1"/>
</dbReference>
<dbReference type="Gene3D" id="3.30.700.10">
    <property type="entry name" value="Glycoprotein, Type 4 Pilin"/>
    <property type="match status" value="1"/>
</dbReference>